<sequence length="374" mass="40473">MPLPHSHPDHHHHQDMIGPPPSFYDPWEYQQQQQSHPQQQPQRLDHSDFDFAFAAPGASYDELLAQFYPQQVYAGTSANSNSLSAGLGTNAANSLSTGLGTTAANSSSAGLATTASNTTARPKPNTATNGNGNATGNSPPAPKRKRAAKKAAPAPVQQQGYSDSDSDDDGFSGGISVGMGGLGVRSKGARLPGACTHCKKLKMKCDFGPAPGGVKDALDNTCRRCRAGGHVCIVEGRKPRSAPNPICIGSVVVPSRVARFGTCKSIGVAASSYLARLRSAFGRRRQPLWRVAVQAMCFRRVDSYRGHLSRGWRRRMTALVALCSVFPSFRSFFLFFSLSFRLSVFSSSVSLMFLRRPWSPRRRIPLIYLPPYLC</sequence>
<feature type="compositionally biased region" description="Low complexity" evidence="1">
    <location>
        <begin position="30"/>
        <end position="42"/>
    </location>
</feature>
<feature type="compositionally biased region" description="Polar residues" evidence="1">
    <location>
        <begin position="101"/>
        <end position="120"/>
    </location>
</feature>
<dbReference type="Gene3D" id="4.10.240.10">
    <property type="entry name" value="Zn(2)-C6 fungal-type DNA-binding domain"/>
    <property type="match status" value="1"/>
</dbReference>
<evidence type="ECO:0000313" key="4">
    <source>
        <dbReference type="EMBL" id="KAJ7086358.1"/>
    </source>
</evidence>
<dbReference type="InterPro" id="IPR001138">
    <property type="entry name" value="Zn2Cys6_DnaBD"/>
</dbReference>
<dbReference type="PROSITE" id="PS50048">
    <property type="entry name" value="ZN2_CY6_FUNGAL_2"/>
    <property type="match status" value="1"/>
</dbReference>
<protein>
    <recommendedName>
        <fullName evidence="3">Zn(2)-C6 fungal-type domain-containing protein</fullName>
    </recommendedName>
</protein>
<evidence type="ECO:0000256" key="2">
    <source>
        <dbReference type="SAM" id="Phobius"/>
    </source>
</evidence>
<keyword evidence="2" id="KW-0472">Membrane</keyword>
<evidence type="ECO:0000256" key="1">
    <source>
        <dbReference type="SAM" id="MobiDB-lite"/>
    </source>
</evidence>
<feature type="region of interest" description="Disordered" evidence="1">
    <location>
        <begin position="101"/>
        <end position="174"/>
    </location>
</feature>
<gene>
    <name evidence="4" type="ORF">B0H15DRAFT_346070</name>
</gene>
<feature type="compositionally biased region" description="Low complexity" evidence="1">
    <location>
        <begin position="122"/>
        <end position="138"/>
    </location>
</feature>
<name>A0AAD6XL88_9AGAR</name>
<dbReference type="SMART" id="SM00066">
    <property type="entry name" value="GAL4"/>
    <property type="match status" value="1"/>
</dbReference>
<dbReference type="SUPFAM" id="SSF57701">
    <property type="entry name" value="Zn2/Cys6 DNA-binding domain"/>
    <property type="match status" value="1"/>
</dbReference>
<feature type="transmembrane region" description="Helical" evidence="2">
    <location>
        <begin position="332"/>
        <end position="354"/>
    </location>
</feature>
<feature type="region of interest" description="Disordered" evidence="1">
    <location>
        <begin position="1"/>
        <end position="49"/>
    </location>
</feature>
<evidence type="ECO:0000313" key="5">
    <source>
        <dbReference type="Proteomes" id="UP001222325"/>
    </source>
</evidence>
<feature type="compositionally biased region" description="Low complexity" evidence="1">
    <location>
        <begin position="150"/>
        <end position="163"/>
    </location>
</feature>
<dbReference type="CDD" id="cd00067">
    <property type="entry name" value="GAL4"/>
    <property type="match status" value="1"/>
</dbReference>
<dbReference type="Proteomes" id="UP001222325">
    <property type="component" value="Unassembled WGS sequence"/>
</dbReference>
<dbReference type="AlphaFoldDB" id="A0AAD6XL88"/>
<proteinExistence type="predicted"/>
<dbReference type="GO" id="GO:0008270">
    <property type="term" value="F:zinc ion binding"/>
    <property type="evidence" value="ECO:0007669"/>
    <property type="project" value="InterPro"/>
</dbReference>
<reference evidence="4" key="1">
    <citation type="submission" date="2023-03" db="EMBL/GenBank/DDBJ databases">
        <title>Massive genome expansion in bonnet fungi (Mycena s.s.) driven by repeated elements and novel gene families across ecological guilds.</title>
        <authorList>
            <consortium name="Lawrence Berkeley National Laboratory"/>
            <person name="Harder C.B."/>
            <person name="Miyauchi S."/>
            <person name="Viragh M."/>
            <person name="Kuo A."/>
            <person name="Thoen E."/>
            <person name="Andreopoulos B."/>
            <person name="Lu D."/>
            <person name="Skrede I."/>
            <person name="Drula E."/>
            <person name="Henrissat B."/>
            <person name="Morin E."/>
            <person name="Kohler A."/>
            <person name="Barry K."/>
            <person name="LaButti K."/>
            <person name="Morin E."/>
            <person name="Salamov A."/>
            <person name="Lipzen A."/>
            <person name="Mereny Z."/>
            <person name="Hegedus B."/>
            <person name="Baldrian P."/>
            <person name="Stursova M."/>
            <person name="Weitz H."/>
            <person name="Taylor A."/>
            <person name="Grigoriev I.V."/>
            <person name="Nagy L.G."/>
            <person name="Martin F."/>
            <person name="Kauserud H."/>
        </authorList>
    </citation>
    <scope>NUCLEOTIDE SEQUENCE</scope>
    <source>
        <strain evidence="4">CBHHK173m</strain>
    </source>
</reference>
<feature type="domain" description="Zn(2)-C6 fungal-type" evidence="3">
    <location>
        <begin position="194"/>
        <end position="234"/>
    </location>
</feature>
<keyword evidence="5" id="KW-1185">Reference proteome</keyword>
<accession>A0AAD6XL88</accession>
<evidence type="ECO:0000259" key="3">
    <source>
        <dbReference type="PROSITE" id="PS50048"/>
    </source>
</evidence>
<comment type="caution">
    <text evidence="4">The sequence shown here is derived from an EMBL/GenBank/DDBJ whole genome shotgun (WGS) entry which is preliminary data.</text>
</comment>
<dbReference type="EMBL" id="JARJCN010000031">
    <property type="protein sequence ID" value="KAJ7086358.1"/>
    <property type="molecule type" value="Genomic_DNA"/>
</dbReference>
<dbReference type="InterPro" id="IPR036864">
    <property type="entry name" value="Zn2-C6_fun-type_DNA-bd_sf"/>
</dbReference>
<dbReference type="GO" id="GO:0000981">
    <property type="term" value="F:DNA-binding transcription factor activity, RNA polymerase II-specific"/>
    <property type="evidence" value="ECO:0007669"/>
    <property type="project" value="InterPro"/>
</dbReference>
<organism evidence="4 5">
    <name type="scientific">Mycena belliarum</name>
    <dbReference type="NCBI Taxonomy" id="1033014"/>
    <lineage>
        <taxon>Eukaryota</taxon>
        <taxon>Fungi</taxon>
        <taxon>Dikarya</taxon>
        <taxon>Basidiomycota</taxon>
        <taxon>Agaricomycotina</taxon>
        <taxon>Agaricomycetes</taxon>
        <taxon>Agaricomycetidae</taxon>
        <taxon>Agaricales</taxon>
        <taxon>Marasmiineae</taxon>
        <taxon>Mycenaceae</taxon>
        <taxon>Mycena</taxon>
    </lineage>
</organism>
<keyword evidence="2" id="KW-1133">Transmembrane helix</keyword>
<keyword evidence="2" id="KW-0812">Transmembrane</keyword>